<sequence>MTEIDTKNSCFQCRHLFVTHDKNKRWGCRKFGFKSAILPARVVLSTSGMKCASFQNRSSGDKTANVRSKGRFA</sequence>
<dbReference type="EMBL" id="QOQF01000038">
    <property type="protein sequence ID" value="RCL75200.1"/>
    <property type="molecule type" value="Genomic_DNA"/>
</dbReference>
<accession>A0A368DTL8</accession>
<dbReference type="AlphaFoldDB" id="A0A368DTL8"/>
<protein>
    <submittedName>
        <fullName evidence="1">Uracil-DNA glycosylase</fullName>
    </submittedName>
</protein>
<dbReference type="Proteomes" id="UP000252132">
    <property type="component" value="Unassembled WGS sequence"/>
</dbReference>
<comment type="caution">
    <text evidence="1">The sequence shown here is derived from an EMBL/GenBank/DDBJ whole genome shotgun (WGS) entry which is preliminary data.</text>
</comment>
<name>A0A368DTL8_9PROT</name>
<evidence type="ECO:0000313" key="2">
    <source>
        <dbReference type="Proteomes" id="UP000252132"/>
    </source>
</evidence>
<gene>
    <name evidence="1" type="ORF">DBW69_06650</name>
</gene>
<evidence type="ECO:0000313" key="1">
    <source>
        <dbReference type="EMBL" id="RCL75200.1"/>
    </source>
</evidence>
<reference evidence="1 2" key="1">
    <citation type="journal article" date="2018" name="Microbiome">
        <title>Fine metagenomic profile of the Mediterranean stratified and mixed water columns revealed by assembly and recruitment.</title>
        <authorList>
            <person name="Haro-Moreno J.M."/>
            <person name="Lopez-Perez M."/>
            <person name="De La Torre J.R."/>
            <person name="Picazo A."/>
            <person name="Camacho A."/>
            <person name="Rodriguez-Valera F."/>
        </authorList>
    </citation>
    <scope>NUCLEOTIDE SEQUENCE [LARGE SCALE GENOMIC DNA]</scope>
    <source>
        <strain evidence="1">MED-G55</strain>
    </source>
</reference>
<proteinExistence type="predicted"/>
<organism evidence="1 2">
    <name type="scientific">PS1 clade bacterium</name>
    <dbReference type="NCBI Taxonomy" id="2175152"/>
    <lineage>
        <taxon>Bacteria</taxon>
        <taxon>Pseudomonadati</taxon>
        <taxon>Pseudomonadota</taxon>
        <taxon>Alphaproteobacteria</taxon>
        <taxon>PS1 clade</taxon>
    </lineage>
</organism>